<evidence type="ECO:0000313" key="9">
    <source>
        <dbReference type="EMBL" id="CAH1851956.1"/>
    </source>
</evidence>
<feature type="transmembrane region" description="Helical" evidence="7">
    <location>
        <begin position="384"/>
        <end position="406"/>
    </location>
</feature>
<keyword evidence="4 7" id="KW-0812">Transmembrane</keyword>
<keyword evidence="3" id="KW-1003">Cell membrane</keyword>
<feature type="transmembrane region" description="Helical" evidence="7">
    <location>
        <begin position="320"/>
        <end position="338"/>
    </location>
</feature>
<dbReference type="InterPro" id="IPR036259">
    <property type="entry name" value="MFS_trans_sf"/>
</dbReference>
<comment type="subcellular location">
    <subcellularLocation>
        <location evidence="1">Cell membrane</location>
        <topology evidence="1">Multi-pass membrane protein</topology>
    </subcellularLocation>
</comment>
<evidence type="ECO:0000256" key="4">
    <source>
        <dbReference type="ARBA" id="ARBA00022692"/>
    </source>
</evidence>
<sequence length="442" mass="48135">MEKKKFGIVLPIVLFTYFIILLDNSIVFTGTVQIAQGLNLSVRELSWVSNAYVLTFGGLLLAMARAGDLFVRKKIFISGLVIFALGSLAVGMANSALTIIFSRAFQGIGSAILAPSTLAIIMDNYQGQQRNQAIAYYGATAGIGGIAGLILGGWIIQTFSWRVGFLINVPIAIVVAIIALAFIPRVKGQNGQLDYAGMLLSVLAMSSLVYGIVGTVWQQWFLGFSILAFIVLYFVEKNNKNPLVPLSLFDDRQRWGAYLARFIFMGAIFSYWFLTPQAMQNVLGFTSMMAGLAFIPMSIPQFILSMQVSKLTQRYGNTMVMMWGLIFCLLGLLVPSLVPLSYGYWLTMALPMVLLGIGQGLALSPLTVAGVANTKAYISGAASGMVNTTHQIGSSVGLSIIIALTANMKLPAMQYQHALWIISIFMLMAIIIAWLVIRPIEK</sequence>
<dbReference type="PROSITE" id="PS50850">
    <property type="entry name" value="MFS"/>
    <property type="match status" value="1"/>
</dbReference>
<dbReference type="InterPro" id="IPR020846">
    <property type="entry name" value="MFS_dom"/>
</dbReference>
<keyword evidence="6 7" id="KW-0472">Membrane</keyword>
<feature type="transmembrane region" description="Helical" evidence="7">
    <location>
        <begin position="134"/>
        <end position="157"/>
    </location>
</feature>
<keyword evidence="10" id="KW-1185">Reference proteome</keyword>
<dbReference type="Gene3D" id="1.20.1250.20">
    <property type="entry name" value="MFS general substrate transporter like domains"/>
    <property type="match status" value="1"/>
</dbReference>
<evidence type="ECO:0000259" key="8">
    <source>
        <dbReference type="PROSITE" id="PS50850"/>
    </source>
</evidence>
<dbReference type="InterPro" id="IPR011701">
    <property type="entry name" value="MFS"/>
</dbReference>
<evidence type="ECO:0000256" key="5">
    <source>
        <dbReference type="ARBA" id="ARBA00022989"/>
    </source>
</evidence>
<dbReference type="Proteomes" id="UP000838102">
    <property type="component" value="Unassembled WGS sequence"/>
</dbReference>
<evidence type="ECO:0000256" key="7">
    <source>
        <dbReference type="SAM" id="Phobius"/>
    </source>
</evidence>
<evidence type="ECO:0000313" key="10">
    <source>
        <dbReference type="Proteomes" id="UP000838102"/>
    </source>
</evidence>
<dbReference type="PANTHER" id="PTHR42718:SF46">
    <property type="entry name" value="BLR6921 PROTEIN"/>
    <property type="match status" value="1"/>
</dbReference>
<dbReference type="SUPFAM" id="SSF103473">
    <property type="entry name" value="MFS general substrate transporter"/>
    <property type="match status" value="1"/>
</dbReference>
<gene>
    <name evidence="9" type="primary">efpA</name>
    <name evidence="9" type="ORF">LMG032447_00449</name>
</gene>
<dbReference type="PANTHER" id="PTHR42718">
    <property type="entry name" value="MAJOR FACILITATOR SUPERFAMILY MULTIDRUG TRANSPORTER MFSC"/>
    <property type="match status" value="1"/>
</dbReference>
<reference evidence="9" key="1">
    <citation type="submission" date="2022-03" db="EMBL/GenBank/DDBJ databases">
        <authorList>
            <person name="Hettiarachchi G."/>
        </authorList>
    </citation>
    <scope>NUCLEOTIDE SEQUENCE</scope>
    <source>
        <strain evidence="9">LMG 32447</strain>
    </source>
</reference>
<comment type="caution">
    <text evidence="9">The sequence shown here is derived from an EMBL/GenBank/DDBJ whole genome shotgun (WGS) entry which is preliminary data.</text>
</comment>
<feature type="transmembrane region" description="Helical" evidence="7">
    <location>
        <begin position="103"/>
        <end position="122"/>
    </location>
</feature>
<organism evidence="9 10">
    <name type="scientific">Convivina praedatoris</name>
    <dbReference type="NCBI Taxonomy" id="2880963"/>
    <lineage>
        <taxon>Bacteria</taxon>
        <taxon>Bacillati</taxon>
        <taxon>Bacillota</taxon>
        <taxon>Bacilli</taxon>
        <taxon>Lactobacillales</taxon>
        <taxon>Lactobacillaceae</taxon>
        <taxon>Convivina</taxon>
    </lineage>
</organism>
<feature type="transmembrane region" description="Helical" evidence="7">
    <location>
        <begin position="344"/>
        <end position="372"/>
    </location>
</feature>
<evidence type="ECO:0000256" key="2">
    <source>
        <dbReference type="ARBA" id="ARBA00022448"/>
    </source>
</evidence>
<protein>
    <submittedName>
        <fullName evidence="9">MFS-type transporter EfpA</fullName>
    </submittedName>
</protein>
<dbReference type="CDD" id="cd17321">
    <property type="entry name" value="MFS_MMR_MDR_like"/>
    <property type="match status" value="1"/>
</dbReference>
<feature type="transmembrane region" description="Helical" evidence="7">
    <location>
        <begin position="12"/>
        <end position="35"/>
    </location>
</feature>
<keyword evidence="5 7" id="KW-1133">Transmembrane helix</keyword>
<evidence type="ECO:0000256" key="3">
    <source>
        <dbReference type="ARBA" id="ARBA00022475"/>
    </source>
</evidence>
<evidence type="ECO:0000256" key="6">
    <source>
        <dbReference type="ARBA" id="ARBA00023136"/>
    </source>
</evidence>
<dbReference type="Pfam" id="PF07690">
    <property type="entry name" value="MFS_1"/>
    <property type="match status" value="2"/>
</dbReference>
<accession>A0ABM9D2D1</accession>
<dbReference type="RefSeq" id="WP_248705885.1">
    <property type="nucleotide sequence ID" value="NZ_CAKOET010000002.1"/>
</dbReference>
<dbReference type="Gene3D" id="1.20.1720.10">
    <property type="entry name" value="Multidrug resistance protein D"/>
    <property type="match status" value="1"/>
</dbReference>
<dbReference type="EMBL" id="CAKOEU010000002">
    <property type="protein sequence ID" value="CAH1851956.1"/>
    <property type="molecule type" value="Genomic_DNA"/>
</dbReference>
<proteinExistence type="predicted"/>
<feature type="transmembrane region" description="Helical" evidence="7">
    <location>
        <begin position="163"/>
        <end position="183"/>
    </location>
</feature>
<feature type="transmembrane region" description="Helical" evidence="7">
    <location>
        <begin position="255"/>
        <end position="274"/>
    </location>
</feature>
<keyword evidence="2" id="KW-0813">Transport</keyword>
<feature type="transmembrane region" description="Helical" evidence="7">
    <location>
        <begin position="280"/>
        <end position="299"/>
    </location>
</feature>
<name>A0ABM9D2D1_9LACO</name>
<feature type="domain" description="Major facilitator superfamily (MFS) profile" evidence="8">
    <location>
        <begin position="9"/>
        <end position="441"/>
    </location>
</feature>
<feature type="transmembrane region" description="Helical" evidence="7">
    <location>
        <begin position="219"/>
        <end position="235"/>
    </location>
</feature>
<feature type="transmembrane region" description="Helical" evidence="7">
    <location>
        <begin position="76"/>
        <end position="97"/>
    </location>
</feature>
<feature type="transmembrane region" description="Helical" evidence="7">
    <location>
        <begin position="195"/>
        <end position="213"/>
    </location>
</feature>
<feature type="transmembrane region" description="Helical" evidence="7">
    <location>
        <begin position="47"/>
        <end position="64"/>
    </location>
</feature>
<evidence type="ECO:0000256" key="1">
    <source>
        <dbReference type="ARBA" id="ARBA00004651"/>
    </source>
</evidence>
<feature type="transmembrane region" description="Helical" evidence="7">
    <location>
        <begin position="418"/>
        <end position="437"/>
    </location>
</feature>